<evidence type="ECO:0000256" key="4">
    <source>
        <dbReference type="ARBA" id="ARBA00022839"/>
    </source>
</evidence>
<dbReference type="InterPro" id="IPR002121">
    <property type="entry name" value="HRDC_dom"/>
</dbReference>
<keyword evidence="5" id="KW-0539">Nucleus</keyword>
<dbReference type="InterPro" id="IPR036397">
    <property type="entry name" value="RNaseH_sf"/>
</dbReference>
<dbReference type="GO" id="GO:0071040">
    <property type="term" value="P:nuclear polyadenylation-dependent antisense transcript catabolic process"/>
    <property type="evidence" value="ECO:0007669"/>
    <property type="project" value="TreeGrafter"/>
</dbReference>
<dbReference type="PANTHER" id="PTHR12124">
    <property type="entry name" value="POLYMYOSITIS/SCLERODERMA AUTOANTIGEN-RELATED"/>
    <property type="match status" value="1"/>
</dbReference>
<reference evidence="8" key="2">
    <citation type="submission" date="2014-03" db="EMBL/GenBank/DDBJ databases">
        <title>The whipworm genome and dual-species transcriptomics of an intimate host-pathogen interaction.</title>
        <authorList>
            <person name="Foth B.J."/>
            <person name="Tsai I.J."/>
            <person name="Reid A.J."/>
            <person name="Bancroft A.J."/>
            <person name="Nichol S."/>
            <person name="Tracey A."/>
            <person name="Holroyd N."/>
            <person name="Cotton J.A."/>
            <person name="Stanley E.J."/>
            <person name="Zarowiecki M."/>
            <person name="Liu J.Z."/>
            <person name="Huckvale T."/>
            <person name="Cooper P.J."/>
            <person name="Grencis R.K."/>
            <person name="Berriman M."/>
        </authorList>
    </citation>
    <scope>NUCLEOTIDE SEQUENCE [LARGE SCALE GENOMIC DNA]</scope>
</reference>
<keyword evidence="6" id="KW-0472">Membrane</keyword>
<name>A0A077Z309_TRITR</name>
<dbReference type="GO" id="GO:0000166">
    <property type="term" value="F:nucleotide binding"/>
    <property type="evidence" value="ECO:0007669"/>
    <property type="project" value="InterPro"/>
</dbReference>
<dbReference type="GO" id="GO:0003727">
    <property type="term" value="F:single-stranded RNA binding"/>
    <property type="evidence" value="ECO:0007669"/>
    <property type="project" value="TreeGrafter"/>
</dbReference>
<dbReference type="SUPFAM" id="SSF53098">
    <property type="entry name" value="Ribonuclease H-like"/>
    <property type="match status" value="1"/>
</dbReference>
<sequence>MFIQCCYMFYLIYSFVYYYYYYYYSCSFGFQKRRSYFLNERKTFLGSTLLKAKLPINYLVNNNNKIFFPEKIAQLTFSSSSLGRAKKTTVIDRPQAKFADCIDNSKKPFRPKLLVKHNAQVSWPTMGIYSIEPAVCCYEHPYKYELDNFVPPEHLFSSRVAIKPTLLSEDTPLTMISTVEELKNLCEHLNWQSEFAVDLEANSERSYQGLTCLMQISTRKEDYIIDPFPLWRHMYLLNEPFTNPNIVKVFHGANSDVLWLQRDFSIYVVNMFDTYQALCVLDRRPRSLFYLVSYYTGVLLDKSYSMADWRVRPLPDKLIKYAREDTHYLLYCYDRLSMDLLNVENAEKKLLQLAFDRSRDVCLLVLNIHTLTEKSADHLCRKLSVKLNHRQKQALRWLFLWRDETARVHDESAYYVLPDYLMVKLAELLPREPASVLIVAKPAPPLLKLDVVAVSRILNTARNLPDVQQKVIFPPHFCILFSKVERVLRNYFSNCHLMLFKPDELLHNRRDEYQQWEAEMAQPHDFSHISISEELITDAVNRTFETASSSSLRCADASAFSFDQKQT</sequence>
<dbReference type="SMART" id="SM00474">
    <property type="entry name" value="35EXOc"/>
    <property type="match status" value="1"/>
</dbReference>
<keyword evidence="6" id="KW-0812">Transmembrane</keyword>
<dbReference type="GO" id="GO:0005730">
    <property type="term" value="C:nucleolus"/>
    <property type="evidence" value="ECO:0007669"/>
    <property type="project" value="TreeGrafter"/>
</dbReference>
<dbReference type="STRING" id="36087.A0A077Z309"/>
<reference evidence="8" key="1">
    <citation type="submission" date="2014-01" db="EMBL/GenBank/DDBJ databases">
        <authorList>
            <person name="Aslett M."/>
        </authorList>
    </citation>
    <scope>NUCLEOTIDE SEQUENCE</scope>
</reference>
<dbReference type="Gene3D" id="1.10.150.80">
    <property type="entry name" value="HRDC domain"/>
    <property type="match status" value="1"/>
</dbReference>
<dbReference type="AlphaFoldDB" id="A0A077Z309"/>
<dbReference type="InterPro" id="IPR012337">
    <property type="entry name" value="RNaseH-like_sf"/>
</dbReference>
<dbReference type="PROSITE" id="PS50967">
    <property type="entry name" value="HRDC"/>
    <property type="match status" value="1"/>
</dbReference>
<dbReference type="GO" id="GO:0000176">
    <property type="term" value="C:nuclear exosome (RNase complex)"/>
    <property type="evidence" value="ECO:0007669"/>
    <property type="project" value="TreeGrafter"/>
</dbReference>
<feature type="transmembrane region" description="Helical" evidence="6">
    <location>
        <begin position="7"/>
        <end position="24"/>
    </location>
</feature>
<evidence type="ECO:0000256" key="3">
    <source>
        <dbReference type="ARBA" id="ARBA00022801"/>
    </source>
</evidence>
<dbReference type="InterPro" id="IPR049559">
    <property type="entry name" value="Rrp6p-like_exo"/>
</dbReference>
<dbReference type="Gene3D" id="3.30.420.10">
    <property type="entry name" value="Ribonuclease H-like superfamily/Ribonuclease H"/>
    <property type="match status" value="1"/>
</dbReference>
<organism evidence="8 9">
    <name type="scientific">Trichuris trichiura</name>
    <name type="common">Whipworm</name>
    <name type="synonym">Trichocephalus trichiurus</name>
    <dbReference type="NCBI Taxonomy" id="36087"/>
    <lineage>
        <taxon>Eukaryota</taxon>
        <taxon>Metazoa</taxon>
        <taxon>Ecdysozoa</taxon>
        <taxon>Nematoda</taxon>
        <taxon>Enoplea</taxon>
        <taxon>Dorylaimia</taxon>
        <taxon>Trichinellida</taxon>
        <taxon>Trichuridae</taxon>
        <taxon>Trichuris</taxon>
    </lineage>
</organism>
<evidence type="ECO:0000313" key="8">
    <source>
        <dbReference type="EMBL" id="CDW54416.1"/>
    </source>
</evidence>
<keyword evidence="6" id="KW-1133">Transmembrane helix</keyword>
<comment type="subcellular location">
    <subcellularLocation>
        <location evidence="1">Nucleus</location>
    </subcellularLocation>
</comment>
<accession>A0A077Z309</accession>
<dbReference type="InterPro" id="IPR010997">
    <property type="entry name" value="HRDC-like_sf"/>
</dbReference>
<evidence type="ECO:0000313" key="9">
    <source>
        <dbReference type="Proteomes" id="UP000030665"/>
    </source>
</evidence>
<dbReference type="GO" id="GO:0000175">
    <property type="term" value="F:3'-5'-RNA exonuclease activity"/>
    <property type="evidence" value="ECO:0007669"/>
    <property type="project" value="InterPro"/>
</dbReference>
<dbReference type="Pfam" id="PF00570">
    <property type="entry name" value="HRDC"/>
    <property type="match status" value="1"/>
</dbReference>
<dbReference type="GO" id="GO:0071038">
    <property type="term" value="P:TRAMP-dependent tRNA surveillance pathway"/>
    <property type="evidence" value="ECO:0007669"/>
    <property type="project" value="TreeGrafter"/>
</dbReference>
<dbReference type="InterPro" id="IPR002562">
    <property type="entry name" value="3'-5'_exonuclease_dom"/>
</dbReference>
<evidence type="ECO:0000256" key="6">
    <source>
        <dbReference type="SAM" id="Phobius"/>
    </source>
</evidence>
<proteinExistence type="predicted"/>
<dbReference type="SMART" id="SM00341">
    <property type="entry name" value="HRDC"/>
    <property type="match status" value="1"/>
</dbReference>
<dbReference type="InterPro" id="IPR044876">
    <property type="entry name" value="HRDC_dom_sf"/>
</dbReference>
<feature type="domain" description="HRDC" evidence="7">
    <location>
        <begin position="388"/>
        <end position="468"/>
    </location>
</feature>
<dbReference type="GO" id="GO:0071035">
    <property type="term" value="P:nuclear polyadenylation-dependent rRNA catabolic process"/>
    <property type="evidence" value="ECO:0007669"/>
    <property type="project" value="TreeGrafter"/>
</dbReference>
<keyword evidence="9" id="KW-1185">Reference proteome</keyword>
<dbReference type="PANTHER" id="PTHR12124:SF47">
    <property type="entry name" value="EXOSOME COMPONENT 10"/>
    <property type="match status" value="1"/>
</dbReference>
<dbReference type="GO" id="GO:0000467">
    <property type="term" value="P:exonucleolytic trimming to generate mature 3'-end of 5.8S rRNA from tricistronic rRNA transcript (SSU-rRNA, 5.8S rRNA, LSU-rRNA)"/>
    <property type="evidence" value="ECO:0007669"/>
    <property type="project" value="InterPro"/>
</dbReference>
<dbReference type="Proteomes" id="UP000030665">
    <property type="component" value="Unassembled WGS sequence"/>
</dbReference>
<dbReference type="OrthoDB" id="2250022at2759"/>
<evidence type="ECO:0000256" key="2">
    <source>
        <dbReference type="ARBA" id="ARBA00022722"/>
    </source>
</evidence>
<keyword evidence="3" id="KW-0378">Hydrolase</keyword>
<evidence type="ECO:0000259" key="7">
    <source>
        <dbReference type="PROSITE" id="PS50967"/>
    </source>
</evidence>
<dbReference type="GO" id="GO:0071036">
    <property type="term" value="P:nuclear polyadenylation-dependent snoRNA catabolic process"/>
    <property type="evidence" value="ECO:0007669"/>
    <property type="project" value="TreeGrafter"/>
</dbReference>
<dbReference type="GO" id="GO:0071037">
    <property type="term" value="P:nuclear polyadenylation-dependent snRNA catabolic process"/>
    <property type="evidence" value="ECO:0007669"/>
    <property type="project" value="TreeGrafter"/>
</dbReference>
<evidence type="ECO:0000256" key="5">
    <source>
        <dbReference type="ARBA" id="ARBA00023242"/>
    </source>
</evidence>
<dbReference type="GO" id="GO:0071051">
    <property type="term" value="P:poly(A)-dependent snoRNA 3'-end processing"/>
    <property type="evidence" value="ECO:0007669"/>
    <property type="project" value="TreeGrafter"/>
</dbReference>
<dbReference type="GO" id="GO:0071044">
    <property type="term" value="P:histone mRNA catabolic process"/>
    <property type="evidence" value="ECO:0007669"/>
    <property type="project" value="TreeGrafter"/>
</dbReference>
<dbReference type="Pfam" id="PF01612">
    <property type="entry name" value="DNA_pol_A_exo1"/>
    <property type="match status" value="1"/>
</dbReference>
<keyword evidence="2" id="KW-0540">Nuclease</keyword>
<protein>
    <submittedName>
        <fullName evidence="8">DNA pol A exo1 and HRDC domain containing protein</fullName>
    </submittedName>
</protein>
<dbReference type="CDD" id="cd06147">
    <property type="entry name" value="Rrp6p_like_exo"/>
    <property type="match status" value="1"/>
</dbReference>
<evidence type="ECO:0000256" key="1">
    <source>
        <dbReference type="ARBA" id="ARBA00004123"/>
    </source>
</evidence>
<dbReference type="SUPFAM" id="SSF47819">
    <property type="entry name" value="HRDC-like"/>
    <property type="match status" value="1"/>
</dbReference>
<dbReference type="EMBL" id="HG805895">
    <property type="protein sequence ID" value="CDW54416.1"/>
    <property type="molecule type" value="Genomic_DNA"/>
</dbReference>
<dbReference type="GO" id="GO:0071039">
    <property type="term" value="P:nuclear polyadenylation-dependent CUT catabolic process"/>
    <property type="evidence" value="ECO:0007669"/>
    <property type="project" value="TreeGrafter"/>
</dbReference>
<dbReference type="InterPro" id="IPR045092">
    <property type="entry name" value="Rrp6-like"/>
</dbReference>
<keyword evidence="4" id="KW-0269">Exonuclease</keyword>
<gene>
    <name evidence="8" type="ORF">TTRE_0000268601</name>
</gene>